<evidence type="ECO:0000313" key="5">
    <source>
        <dbReference type="EMBL" id="CAE7484352.1"/>
    </source>
</evidence>
<feature type="domain" description="FHA" evidence="3">
    <location>
        <begin position="629"/>
        <end position="682"/>
    </location>
</feature>
<dbReference type="PROSITE" id="PS50006">
    <property type="entry name" value="FHA_DOMAIN"/>
    <property type="match status" value="1"/>
</dbReference>
<dbReference type="SUPFAM" id="SSF49879">
    <property type="entry name" value="SMAD/FHA domain"/>
    <property type="match status" value="1"/>
</dbReference>
<gene>
    <name evidence="5" type="ORF">SNAT2548_LOCUS27183</name>
</gene>
<dbReference type="InterPro" id="IPR013783">
    <property type="entry name" value="Ig-like_fold"/>
</dbReference>
<dbReference type="SUPFAM" id="SSF49265">
    <property type="entry name" value="Fibronectin type III"/>
    <property type="match status" value="2"/>
</dbReference>
<feature type="domain" description="Fibronectin type-III" evidence="4">
    <location>
        <begin position="114"/>
        <end position="221"/>
    </location>
</feature>
<keyword evidence="6" id="KW-1185">Reference proteome</keyword>
<dbReference type="Gene3D" id="2.60.200.20">
    <property type="match status" value="1"/>
</dbReference>
<dbReference type="Proteomes" id="UP000604046">
    <property type="component" value="Unassembled WGS sequence"/>
</dbReference>
<dbReference type="InterPro" id="IPR050964">
    <property type="entry name" value="Striated_Muscle_Regulatory"/>
</dbReference>
<accession>A0A812SNX1</accession>
<dbReference type="InterPro" id="IPR000253">
    <property type="entry name" value="FHA_dom"/>
</dbReference>
<feature type="compositionally biased region" description="Low complexity" evidence="2">
    <location>
        <begin position="551"/>
        <end position="563"/>
    </location>
</feature>
<organism evidence="5 6">
    <name type="scientific">Symbiodinium natans</name>
    <dbReference type="NCBI Taxonomy" id="878477"/>
    <lineage>
        <taxon>Eukaryota</taxon>
        <taxon>Sar</taxon>
        <taxon>Alveolata</taxon>
        <taxon>Dinophyceae</taxon>
        <taxon>Suessiales</taxon>
        <taxon>Symbiodiniaceae</taxon>
        <taxon>Symbiodinium</taxon>
    </lineage>
</organism>
<sequence>MELDMVPVSLPKAAVPIVLPVPPGGVKVLPRWAAEDEVSKWRLRYRPHAKEDPTSEFDEGAAWVELELRNFTRELPLSNLDAGLLHDFKVAIQTPEGWSDWSVAAQCEAPPPHPPGKLATLLPRVLDGSSVKVRWTPPIDSTSVAPGLKVQRYKILVTWAPRPGEDDVSCSREIEVVDETESHVITDLESLTDYTFQIAAENAAGWGELSDPTVPVQTMPPVPTTLNQPTLRRATHHSAVIQWQHPPFSEAPVMSFRFRHTSSADWSSDVVEIHDVSPALSQYVIQGLKPGHVYIFQVRAVNKYGMGIWSDSSIPIRTMDGATPSTIEDLQASEIYKSFIRLQWRPVDENGYPITGYRLRYAHTEDMADPVEAVPAVVRDNGFDTCDIRHLRKLKYHFQVAAINHLGMAEWSELAVVDMSRDSPGGLAVSPKLREVKMISLAEGLQCELRSGERLKTVNTVKERAHDSVICWKFLSPQRTRAFNSFQYLKKGVGEGVYTQIFTAVRPGLLGQIREKRQKLEGNMAPPPAPKKRARPANTCRLPPPEPLPAPRKAASAASATPRKAPQFAASRQSCMAATQFFDPADNAHAEEGGSCLWKNGCMARMRRHERCIYGGRMQPSVISLVDRVLIGRGEACDVILDSSLTPQMISRSHAVVTVEDHSCMIEDQGSLNGVHINGTRICSKQALKHGDIVTFGVPSPQPEFDYIFEMRS</sequence>
<evidence type="ECO:0000259" key="3">
    <source>
        <dbReference type="PROSITE" id="PS50006"/>
    </source>
</evidence>
<dbReference type="EMBL" id="CAJNDS010002457">
    <property type="protein sequence ID" value="CAE7484352.1"/>
    <property type="molecule type" value="Genomic_DNA"/>
</dbReference>
<dbReference type="InterPro" id="IPR008984">
    <property type="entry name" value="SMAD_FHA_dom_sf"/>
</dbReference>
<dbReference type="CDD" id="cd00063">
    <property type="entry name" value="FN3"/>
    <property type="match status" value="3"/>
</dbReference>
<dbReference type="Gene3D" id="2.60.40.10">
    <property type="entry name" value="Immunoglobulins"/>
    <property type="match status" value="3"/>
</dbReference>
<evidence type="ECO:0000313" key="6">
    <source>
        <dbReference type="Proteomes" id="UP000604046"/>
    </source>
</evidence>
<evidence type="ECO:0000256" key="2">
    <source>
        <dbReference type="SAM" id="MobiDB-lite"/>
    </source>
</evidence>
<comment type="caution">
    <text evidence="5">The sequence shown here is derived from an EMBL/GenBank/DDBJ whole genome shotgun (WGS) entry which is preliminary data.</text>
</comment>
<proteinExistence type="predicted"/>
<protein>
    <submittedName>
        <fullName evidence="5">Uncharacterized protein</fullName>
    </submittedName>
</protein>
<evidence type="ECO:0000256" key="1">
    <source>
        <dbReference type="ARBA" id="ARBA00022737"/>
    </source>
</evidence>
<evidence type="ECO:0000259" key="4">
    <source>
        <dbReference type="PROSITE" id="PS50853"/>
    </source>
</evidence>
<dbReference type="OrthoDB" id="443915at2759"/>
<feature type="domain" description="Fibronectin type-III" evidence="4">
    <location>
        <begin position="326"/>
        <end position="422"/>
    </location>
</feature>
<dbReference type="AlphaFoldDB" id="A0A812SNX1"/>
<dbReference type="PANTHER" id="PTHR13817">
    <property type="entry name" value="TITIN"/>
    <property type="match status" value="1"/>
</dbReference>
<name>A0A812SNX1_9DINO</name>
<feature type="region of interest" description="Disordered" evidence="2">
    <location>
        <begin position="519"/>
        <end position="563"/>
    </location>
</feature>
<reference evidence="5" key="1">
    <citation type="submission" date="2021-02" db="EMBL/GenBank/DDBJ databases">
        <authorList>
            <person name="Dougan E. K."/>
            <person name="Rhodes N."/>
            <person name="Thang M."/>
            <person name="Chan C."/>
        </authorList>
    </citation>
    <scope>NUCLEOTIDE SEQUENCE</scope>
</reference>
<dbReference type="SMART" id="SM00060">
    <property type="entry name" value="FN3"/>
    <property type="match status" value="3"/>
</dbReference>
<dbReference type="Pfam" id="PF00041">
    <property type="entry name" value="fn3"/>
    <property type="match status" value="3"/>
</dbReference>
<dbReference type="PANTHER" id="PTHR13817:SF166">
    <property type="entry name" value="NEURONAL IGCAM-RELATED"/>
    <property type="match status" value="1"/>
</dbReference>
<dbReference type="SMART" id="SM00240">
    <property type="entry name" value="FHA"/>
    <property type="match status" value="1"/>
</dbReference>
<keyword evidence="1" id="KW-0677">Repeat</keyword>
<dbReference type="InterPro" id="IPR003961">
    <property type="entry name" value="FN3_dom"/>
</dbReference>
<feature type="domain" description="Fibronectin type-III" evidence="4">
    <location>
        <begin position="222"/>
        <end position="321"/>
    </location>
</feature>
<dbReference type="Pfam" id="PF00498">
    <property type="entry name" value="FHA"/>
    <property type="match status" value="1"/>
</dbReference>
<dbReference type="CDD" id="cd00060">
    <property type="entry name" value="FHA"/>
    <property type="match status" value="1"/>
</dbReference>
<dbReference type="InterPro" id="IPR036116">
    <property type="entry name" value="FN3_sf"/>
</dbReference>
<dbReference type="PROSITE" id="PS50853">
    <property type="entry name" value="FN3"/>
    <property type="match status" value="3"/>
</dbReference>